<dbReference type="Proteomes" id="UP000770661">
    <property type="component" value="Unassembled WGS sequence"/>
</dbReference>
<reference evidence="2" key="1">
    <citation type="submission" date="2020-07" db="EMBL/GenBank/DDBJ databases">
        <title>The High-quality genome of the commercially important snow crab, Chionoecetes opilio.</title>
        <authorList>
            <person name="Jeong J.-H."/>
            <person name="Ryu S."/>
        </authorList>
    </citation>
    <scope>NUCLEOTIDE SEQUENCE</scope>
    <source>
        <strain evidence="2">MADBK_172401_WGS</strain>
        <tissue evidence="2">Digestive gland</tissue>
    </source>
</reference>
<feature type="region of interest" description="Disordered" evidence="1">
    <location>
        <begin position="387"/>
        <end position="421"/>
    </location>
</feature>
<protein>
    <submittedName>
        <fullName evidence="2">Uncharacterized protein</fullName>
    </submittedName>
</protein>
<sequence length="505" mass="51474">MVSPCVEGTGARWLSSGAKNGSPMKAPLPCRSGEAGTTSNVSPSTPPTVIGGTRAPSPPGAGGFREGVQQCSRGFSRREGQPQGAPPRVEGPPGSSSSRGVGLPGVQGLGPGAFRWGPPLCPKPSPKGGRSVSEPPFQGPLPGFSGSLAERGWAAGGDPKGSFLAGIALPPLRRPLLGPGSHSARPPRWTCTPRDFGLGPVFSPFSVARFLREWGKCGPKPCLAFPGVVGGWHFARGLCGLVGGGALPEVDLLVPPALPNYRPFLRGGPPSAGAPTPHGRLEQGDRLGRTCRTPPPLEPCSGGPTRVSGFSAEGADPLSPLDDLLAGRLRCLPFPLPKVLGKNDGRTTVSNGLVPGWSLGRRTPLVPGFGAPGFLDLPSPGGCDLLPVPRPVRSSPTNPGLPPGSGRHESADPGHAPRAMTSGGVAASLAFLRTHSPLGRAPGGPWGLGRDTSGGLGAEGNPTLLRSSNTLYGAPRDTCPLRLFPGFPPGPRGIWDPAAGFEDPL</sequence>
<feature type="compositionally biased region" description="Gly residues" evidence="1">
    <location>
        <begin position="441"/>
        <end position="458"/>
    </location>
</feature>
<organism evidence="2 3">
    <name type="scientific">Chionoecetes opilio</name>
    <name type="common">Atlantic snow crab</name>
    <name type="synonym">Cancer opilio</name>
    <dbReference type="NCBI Taxonomy" id="41210"/>
    <lineage>
        <taxon>Eukaryota</taxon>
        <taxon>Metazoa</taxon>
        <taxon>Ecdysozoa</taxon>
        <taxon>Arthropoda</taxon>
        <taxon>Crustacea</taxon>
        <taxon>Multicrustacea</taxon>
        <taxon>Malacostraca</taxon>
        <taxon>Eumalacostraca</taxon>
        <taxon>Eucarida</taxon>
        <taxon>Decapoda</taxon>
        <taxon>Pleocyemata</taxon>
        <taxon>Brachyura</taxon>
        <taxon>Eubrachyura</taxon>
        <taxon>Majoidea</taxon>
        <taxon>Majidae</taxon>
        <taxon>Chionoecetes</taxon>
    </lineage>
</organism>
<evidence type="ECO:0000256" key="1">
    <source>
        <dbReference type="SAM" id="MobiDB-lite"/>
    </source>
</evidence>
<evidence type="ECO:0000313" key="2">
    <source>
        <dbReference type="EMBL" id="KAG0727476.1"/>
    </source>
</evidence>
<accession>A0A8J4YR63</accession>
<proteinExistence type="predicted"/>
<feature type="region of interest" description="Disordered" evidence="1">
    <location>
        <begin position="438"/>
        <end position="462"/>
    </location>
</feature>
<evidence type="ECO:0000313" key="3">
    <source>
        <dbReference type="Proteomes" id="UP000770661"/>
    </source>
</evidence>
<dbReference type="AlphaFoldDB" id="A0A8J4YR63"/>
<feature type="compositionally biased region" description="Low complexity" evidence="1">
    <location>
        <begin position="37"/>
        <end position="49"/>
    </location>
</feature>
<gene>
    <name evidence="2" type="ORF">GWK47_034586</name>
</gene>
<name>A0A8J4YR63_CHIOP</name>
<feature type="region of interest" description="Disordered" evidence="1">
    <location>
        <begin position="1"/>
        <end position="152"/>
    </location>
</feature>
<feature type="compositionally biased region" description="Low complexity" evidence="1">
    <location>
        <begin position="86"/>
        <end position="101"/>
    </location>
</feature>
<dbReference type="EMBL" id="JACEEZ010003328">
    <property type="protein sequence ID" value="KAG0727476.1"/>
    <property type="molecule type" value="Genomic_DNA"/>
</dbReference>
<keyword evidence="3" id="KW-1185">Reference proteome</keyword>
<feature type="region of interest" description="Disordered" evidence="1">
    <location>
        <begin position="265"/>
        <end position="314"/>
    </location>
</feature>
<comment type="caution">
    <text evidence="2">The sequence shown here is derived from an EMBL/GenBank/DDBJ whole genome shotgun (WGS) entry which is preliminary data.</text>
</comment>
<feature type="compositionally biased region" description="Gly residues" evidence="1">
    <location>
        <begin position="102"/>
        <end position="111"/>
    </location>
</feature>
<feature type="compositionally biased region" description="Basic and acidic residues" evidence="1">
    <location>
        <begin position="279"/>
        <end position="288"/>
    </location>
</feature>